<name>A0A523UX30_UNCT6</name>
<dbReference type="Pfam" id="PF01558">
    <property type="entry name" value="POR"/>
    <property type="match status" value="1"/>
</dbReference>
<dbReference type="GO" id="GO:0016903">
    <property type="term" value="F:oxidoreductase activity, acting on the aldehyde or oxo group of donors"/>
    <property type="evidence" value="ECO:0007669"/>
    <property type="project" value="InterPro"/>
</dbReference>
<evidence type="ECO:0000259" key="2">
    <source>
        <dbReference type="Pfam" id="PF01558"/>
    </source>
</evidence>
<dbReference type="EMBL" id="SOJN01000034">
    <property type="protein sequence ID" value="TET47094.1"/>
    <property type="molecule type" value="Genomic_DNA"/>
</dbReference>
<sequence length="184" mass="19723">MEPLKIRLSGYGGQGIVLAGVIVGQAGVLDGRNAVQTQSYGSESRGGACKADVIISDDDIYEIEAGSFDCLVAMSTAAYDKYISRLKSGGKLIVEKAIATNGELDCDRYAINATHMAEKNFGRKIMGNMVMIGFMSAIMGSPSKKSINKSIRDNVPEGTQQVNVKAFEFGYKEGLKYSGKNRDA</sequence>
<dbReference type="InterPro" id="IPR052554">
    <property type="entry name" value="2-oxoglutarate_synth_KorC"/>
</dbReference>
<organism evidence="3 4">
    <name type="scientific">candidate division TA06 bacterium</name>
    <dbReference type="NCBI Taxonomy" id="2250710"/>
    <lineage>
        <taxon>Bacteria</taxon>
        <taxon>Bacteria division TA06</taxon>
    </lineage>
</organism>
<keyword evidence="1" id="KW-0560">Oxidoreductase</keyword>
<protein>
    <recommendedName>
        <fullName evidence="2">Pyruvate/ketoisovalerate oxidoreductase catalytic domain-containing protein</fullName>
    </recommendedName>
</protein>
<dbReference type="Gene3D" id="3.40.920.10">
    <property type="entry name" value="Pyruvate-ferredoxin oxidoreductase, PFOR, domain III"/>
    <property type="match status" value="1"/>
</dbReference>
<evidence type="ECO:0000313" key="3">
    <source>
        <dbReference type="EMBL" id="TET47094.1"/>
    </source>
</evidence>
<dbReference type="SUPFAM" id="SSF53323">
    <property type="entry name" value="Pyruvate-ferredoxin oxidoreductase, PFOR, domain III"/>
    <property type="match status" value="1"/>
</dbReference>
<dbReference type="InterPro" id="IPR002869">
    <property type="entry name" value="Pyrv_flavodox_OxRed_cen"/>
</dbReference>
<dbReference type="Proteomes" id="UP000315525">
    <property type="component" value="Unassembled WGS sequence"/>
</dbReference>
<accession>A0A523UX30</accession>
<dbReference type="PANTHER" id="PTHR42730">
    <property type="entry name" value="2-OXOGLUTARATE SYNTHASE SUBUNIT KORC"/>
    <property type="match status" value="1"/>
</dbReference>
<reference evidence="3 4" key="1">
    <citation type="submission" date="2019-03" db="EMBL/GenBank/DDBJ databases">
        <title>Metabolic potential of uncultured bacteria and archaea associated with petroleum seepage in deep-sea sediments.</title>
        <authorList>
            <person name="Dong X."/>
            <person name="Hubert C."/>
        </authorList>
    </citation>
    <scope>NUCLEOTIDE SEQUENCE [LARGE SCALE GENOMIC DNA]</scope>
    <source>
        <strain evidence="3">E44_bin18</strain>
    </source>
</reference>
<dbReference type="PANTHER" id="PTHR42730:SF1">
    <property type="entry name" value="2-OXOGLUTARATE SYNTHASE SUBUNIT KORC"/>
    <property type="match status" value="1"/>
</dbReference>
<evidence type="ECO:0000313" key="4">
    <source>
        <dbReference type="Proteomes" id="UP000315525"/>
    </source>
</evidence>
<dbReference type="InterPro" id="IPR019752">
    <property type="entry name" value="Pyrv/ketoisovalerate_OxRed_cat"/>
</dbReference>
<proteinExistence type="predicted"/>
<gene>
    <name evidence="3" type="ORF">E3J62_02440</name>
</gene>
<feature type="domain" description="Pyruvate/ketoisovalerate oxidoreductase catalytic" evidence="2">
    <location>
        <begin position="12"/>
        <end position="171"/>
    </location>
</feature>
<dbReference type="AlphaFoldDB" id="A0A523UX30"/>
<comment type="caution">
    <text evidence="3">The sequence shown here is derived from an EMBL/GenBank/DDBJ whole genome shotgun (WGS) entry which is preliminary data.</text>
</comment>
<evidence type="ECO:0000256" key="1">
    <source>
        <dbReference type="ARBA" id="ARBA00023002"/>
    </source>
</evidence>